<dbReference type="Gene3D" id="3.40.50.880">
    <property type="match status" value="1"/>
</dbReference>
<dbReference type="CDD" id="cd03143">
    <property type="entry name" value="A4_beta-galactosidase_middle_domain"/>
    <property type="match status" value="1"/>
</dbReference>
<dbReference type="InterPro" id="IPR028212">
    <property type="entry name" value="GHL6"/>
</dbReference>
<evidence type="ECO:0000313" key="3">
    <source>
        <dbReference type="Proteomes" id="UP000293142"/>
    </source>
</evidence>
<accession>A0A4Q9DML5</accession>
<dbReference type="OrthoDB" id="9780891at2"/>
<dbReference type="RefSeq" id="WP_131016247.1">
    <property type="nucleotide sequence ID" value="NZ_SIRE01000019.1"/>
</dbReference>
<reference evidence="2 3" key="1">
    <citation type="submission" date="2019-02" db="EMBL/GenBank/DDBJ databases">
        <title>Paenibacillus sp. nov., isolated from surface-sterilized tissue of Thalictrum simplex L.</title>
        <authorList>
            <person name="Tuo L."/>
        </authorList>
    </citation>
    <scope>NUCLEOTIDE SEQUENCE [LARGE SCALE GENOMIC DNA]</scope>
    <source>
        <strain evidence="2 3">N2SHLJ1</strain>
    </source>
</reference>
<gene>
    <name evidence="2" type="ORF">EYB31_25445</name>
</gene>
<dbReference type="InterPro" id="IPR029062">
    <property type="entry name" value="Class_I_gatase-like"/>
</dbReference>
<feature type="domain" description="Beta-galactosidase trimerisation" evidence="1">
    <location>
        <begin position="375"/>
        <end position="435"/>
    </location>
</feature>
<protein>
    <recommendedName>
        <fullName evidence="1">Beta-galactosidase trimerisation domain-containing protein</fullName>
    </recommendedName>
</protein>
<name>A0A4Q9DML5_9BACL</name>
<evidence type="ECO:0000313" key="2">
    <source>
        <dbReference type="EMBL" id="TBL74663.1"/>
    </source>
</evidence>
<dbReference type="Pfam" id="PF14871">
    <property type="entry name" value="GHL6"/>
    <property type="match status" value="1"/>
</dbReference>
<dbReference type="EMBL" id="SIRE01000019">
    <property type="protein sequence ID" value="TBL74663.1"/>
    <property type="molecule type" value="Genomic_DNA"/>
</dbReference>
<keyword evidence="3" id="KW-1185">Reference proteome</keyword>
<comment type="caution">
    <text evidence="2">The sequence shown here is derived from an EMBL/GenBank/DDBJ whole genome shotgun (WGS) entry which is preliminary data.</text>
</comment>
<sequence length="660" mass="74166">MSELLDFPKRTIHLDFHTGPDIPDVGTEFDPDKFARTFLEAHVDSVTVFAMCHHGHLYYDTDHPARHPGLPRNLNLLEQQVEALRKVGIRAPIYLSVQCNEFAANEHPDWIALDAELKQVKRGAGRFKAGWQILDMSSPYQDFLADILQEVLDRFAPVDGVFMDMCWDQPSCSVWAVKGMARKGLDPRKEEHRARYAREVAHEYMARYRGMVEEAQRKHRPAGIWFNSRPKTNLAEEKKFLRHVEIEALPTGGWGYAYFPYVARFVRPLQLPTLSHTGRFFKSWGDNTSLKPEMALKYECCQILSQGMTNGVGDLLHPRGLPSEAVYSLIGRVYRHIQACEPYVEGGKLLSQIALLVHPQLGDRPGPAGLGATRALQQLRQQFDVVPPDAGLDGYELVIVPETTRIDEALKSRLEAYVKQGGALILSGPAALGEDDEAVLKEQGVRVLGPSPYSHTFLHALPPVSQNLADYGYVMYEPGFRMMPEPGAETLAAIGEPYFEREFDRFSGHDYTPEERISEYAAAVKNGHVITFAVPIFEAYGKHAAPNYRQLLGNCINLLLERPLVRADGPSQLETTVVRTASATVVHLLSFSPERRAEQLDIVEDAFPLVNMPLFIRTPQAPSRVYMAPNETELEYEYKDGYVSTRVTVLDGHAMVVALD</sequence>
<organism evidence="2 3">
    <name type="scientific">Paenibacillus thalictri</name>
    <dbReference type="NCBI Taxonomy" id="2527873"/>
    <lineage>
        <taxon>Bacteria</taxon>
        <taxon>Bacillati</taxon>
        <taxon>Bacillota</taxon>
        <taxon>Bacilli</taxon>
        <taxon>Bacillales</taxon>
        <taxon>Paenibacillaceae</taxon>
        <taxon>Paenibacillus</taxon>
    </lineage>
</organism>
<dbReference type="AlphaFoldDB" id="A0A4Q9DML5"/>
<dbReference type="Gene3D" id="3.20.20.80">
    <property type="entry name" value="Glycosidases"/>
    <property type="match status" value="1"/>
</dbReference>
<dbReference type="Proteomes" id="UP000293142">
    <property type="component" value="Unassembled WGS sequence"/>
</dbReference>
<dbReference type="GO" id="GO:0004565">
    <property type="term" value="F:beta-galactosidase activity"/>
    <property type="evidence" value="ECO:0007669"/>
    <property type="project" value="InterPro"/>
</dbReference>
<dbReference type="GO" id="GO:0005975">
    <property type="term" value="P:carbohydrate metabolic process"/>
    <property type="evidence" value="ECO:0007669"/>
    <property type="project" value="InterPro"/>
</dbReference>
<dbReference type="InterPro" id="IPR013738">
    <property type="entry name" value="Beta_galactosidase_Trimer"/>
</dbReference>
<evidence type="ECO:0000259" key="1">
    <source>
        <dbReference type="Pfam" id="PF08532"/>
    </source>
</evidence>
<dbReference type="SUPFAM" id="SSF51445">
    <property type="entry name" value="(Trans)glycosidases"/>
    <property type="match status" value="1"/>
</dbReference>
<proteinExistence type="predicted"/>
<dbReference type="Pfam" id="PF08532">
    <property type="entry name" value="Glyco_hydro_42M"/>
    <property type="match status" value="1"/>
</dbReference>
<dbReference type="SUPFAM" id="SSF52317">
    <property type="entry name" value="Class I glutamine amidotransferase-like"/>
    <property type="match status" value="1"/>
</dbReference>
<dbReference type="InterPro" id="IPR017853">
    <property type="entry name" value="GH"/>
</dbReference>